<keyword evidence="2" id="KW-1185">Reference proteome</keyword>
<name>A0ABY6AZW1_9BURK</name>
<organism evidence="1 2">
    <name type="scientific">Roseateles amylovorans</name>
    <dbReference type="NCBI Taxonomy" id="2978473"/>
    <lineage>
        <taxon>Bacteria</taxon>
        <taxon>Pseudomonadati</taxon>
        <taxon>Pseudomonadota</taxon>
        <taxon>Betaproteobacteria</taxon>
        <taxon>Burkholderiales</taxon>
        <taxon>Sphaerotilaceae</taxon>
        <taxon>Roseateles</taxon>
    </lineage>
</organism>
<evidence type="ECO:0000313" key="1">
    <source>
        <dbReference type="EMBL" id="UXH78706.1"/>
    </source>
</evidence>
<sequence>MTTLTLNDDLILPVSQARAWAALQDLTLLRDSLPHGITLDPGASPRSYALSMPAFQGQLTVLDTAAPRQVRLRFDGHGDALGSTEGQVQLRLELLGEHRTLLHVALVLQTQREPSSFRLKTIQALDGHLKRLAEAVMRRHPSDRPPPVKAAPKPWPQRLVDWYLSWFAAIFNGTLYPPPKPRTRSQKPPR</sequence>
<dbReference type="SUPFAM" id="SSF55961">
    <property type="entry name" value="Bet v1-like"/>
    <property type="match status" value="1"/>
</dbReference>
<dbReference type="RefSeq" id="WP_261758537.1">
    <property type="nucleotide sequence ID" value="NZ_CP104562.2"/>
</dbReference>
<accession>A0ABY6AZW1</accession>
<protein>
    <submittedName>
        <fullName evidence="1">Uncharacterized protein</fullName>
    </submittedName>
</protein>
<dbReference type="EMBL" id="CP104562">
    <property type="protein sequence ID" value="UXH78706.1"/>
    <property type="molecule type" value="Genomic_DNA"/>
</dbReference>
<reference evidence="1" key="1">
    <citation type="submission" date="2022-10" db="EMBL/GenBank/DDBJ databases">
        <title>Characterization and whole genome sequencing of a new Roseateles species, isolated from fresh water.</title>
        <authorList>
            <person name="Guliayeva D.Y."/>
            <person name="Akhremchuk A.E."/>
            <person name="Sikolenko M.A."/>
            <person name="Valentovich L.N."/>
            <person name="Sidarenka A.V."/>
        </authorList>
    </citation>
    <scope>NUCLEOTIDE SEQUENCE</scope>
    <source>
        <strain evidence="1">BIM B-1768</strain>
    </source>
</reference>
<evidence type="ECO:0000313" key="2">
    <source>
        <dbReference type="Proteomes" id="UP001064933"/>
    </source>
</evidence>
<dbReference type="Proteomes" id="UP001064933">
    <property type="component" value="Chromosome"/>
</dbReference>
<dbReference type="InterPro" id="IPR023393">
    <property type="entry name" value="START-like_dom_sf"/>
</dbReference>
<gene>
    <name evidence="1" type="ORF">N4261_01835</name>
</gene>
<proteinExistence type="predicted"/>
<dbReference type="Gene3D" id="3.30.530.20">
    <property type="match status" value="1"/>
</dbReference>